<organism evidence="7">
    <name type="scientific">Aphanomyces astaci</name>
    <name type="common">Crayfish plague agent</name>
    <dbReference type="NCBI Taxonomy" id="112090"/>
    <lineage>
        <taxon>Eukaryota</taxon>
        <taxon>Sar</taxon>
        <taxon>Stramenopiles</taxon>
        <taxon>Oomycota</taxon>
        <taxon>Saprolegniomycetes</taxon>
        <taxon>Saprolegniales</taxon>
        <taxon>Verrucalvaceae</taxon>
        <taxon>Aphanomyces</taxon>
    </lineage>
</organism>
<evidence type="ECO:0000256" key="5">
    <source>
        <dbReference type="SAM" id="MobiDB-lite"/>
    </source>
</evidence>
<gene>
    <name evidence="7" type="ORF">H257_13687</name>
</gene>
<dbReference type="InterPro" id="IPR050301">
    <property type="entry name" value="NTE"/>
</dbReference>
<evidence type="ECO:0000256" key="2">
    <source>
        <dbReference type="ARBA" id="ARBA00022963"/>
    </source>
</evidence>
<dbReference type="VEuPathDB" id="FungiDB:H257_13687"/>
<dbReference type="Pfam" id="PF01734">
    <property type="entry name" value="Patatin"/>
    <property type="match status" value="1"/>
</dbReference>
<dbReference type="EMBL" id="KI913163">
    <property type="protein sequence ID" value="ETV70949.1"/>
    <property type="molecule type" value="Genomic_DNA"/>
</dbReference>
<dbReference type="PANTHER" id="PTHR14226:SF10">
    <property type="entry name" value="TRIACYLGLYCEROL LIPASE 4-RELATED"/>
    <property type="match status" value="1"/>
</dbReference>
<feature type="active site" description="Nucleophile" evidence="4">
    <location>
        <position position="298"/>
    </location>
</feature>
<protein>
    <recommendedName>
        <fullName evidence="6">PNPLA domain-containing protein</fullName>
    </recommendedName>
</protein>
<dbReference type="OrthoDB" id="10049244at2759"/>
<name>W4FVU9_APHAT</name>
<dbReference type="GeneID" id="20815683"/>
<proteinExistence type="predicted"/>
<feature type="compositionally biased region" description="Polar residues" evidence="5">
    <location>
        <begin position="665"/>
        <end position="681"/>
    </location>
</feature>
<dbReference type="PROSITE" id="PS51635">
    <property type="entry name" value="PNPLA"/>
    <property type="match status" value="1"/>
</dbReference>
<feature type="region of interest" description="Disordered" evidence="5">
    <location>
        <begin position="655"/>
        <end position="686"/>
    </location>
</feature>
<evidence type="ECO:0000259" key="6">
    <source>
        <dbReference type="PROSITE" id="PS51635"/>
    </source>
</evidence>
<dbReference type="Gene3D" id="3.40.1090.10">
    <property type="entry name" value="Cytosolic phospholipase A2 catalytic domain"/>
    <property type="match status" value="2"/>
</dbReference>
<keyword evidence="2 4" id="KW-0442">Lipid degradation</keyword>
<feature type="domain" description="PNPLA" evidence="6">
    <location>
        <begin position="265"/>
        <end position="484"/>
    </location>
</feature>
<dbReference type="InterPro" id="IPR021771">
    <property type="entry name" value="Triacylglycerol_lipase_N"/>
</dbReference>
<dbReference type="Pfam" id="PF11815">
    <property type="entry name" value="DUF3336"/>
    <property type="match status" value="1"/>
</dbReference>
<feature type="active site" description="Proton acceptor" evidence="4">
    <location>
        <position position="471"/>
    </location>
</feature>
<feature type="short sequence motif" description="GXSXG" evidence="4">
    <location>
        <begin position="296"/>
        <end position="300"/>
    </location>
</feature>
<dbReference type="SUPFAM" id="SSF52151">
    <property type="entry name" value="FabD/lysophospholipase-like"/>
    <property type="match status" value="1"/>
</dbReference>
<comment type="caution">
    <text evidence="4">Lacks conserved residue(s) required for the propagation of feature annotation.</text>
</comment>
<dbReference type="InterPro" id="IPR002641">
    <property type="entry name" value="PNPLA_dom"/>
</dbReference>
<dbReference type="AlphaFoldDB" id="W4FVU9"/>
<sequence>MPPPSTLLGRSARFSVRIWLYMTGLQHQAQLIRNLILDWKYRASTEDGMVIMAQNLLNLLWRSVRLLLVPDVFFRFFAAVVSLQVLFELGAAARRVGLKLLLQCSAKGRQRLKLRTAMERATTLEKRSALGQELDVLEGHDKWRDDPSSGLFLYERVQRKIAMYRRLQSERDIMGIMFSLRAGLLRKHWGLGNPRLYGVSHVGTKHVVDEYMEAVLTSMDLVLQSRGSWSSHTLPKSHDDDDALSLDNKLAFFSETRHAFGRSALMLSGGGGLGLYHTGIVKTLVEEGLLPTVLSGSSAGSIVAGCVGVRTDEELSEVFQDGHLDLSFFDANVTARERAHYTPAWLAAVEGFVPGFAKLQEAVVLAGRFLDKGYILDISRLKQTLQNNMGNYTFREAYDRTGRIINITVTPSQSTDYPQLLNYLTAPNVLVWSASLASCAIPMVFSPVELYGKDQHGNIVPVYREGLKWSDGSVECDLPMERLSELFNVNHFIVSQVNIHYKFISGYESHGGGDILGFLKKQMKAYIKNIAEFGLNTSVLKLFGVGLVPLLTQTYEGDITISIASQVSFLQLAAQVLTNPSPSSFQDLVLAGERSTWPHLSRIRAMCRIEFALERAVRYLRGEQALEEEKRTGISSLGRVPSFYTSSSSLTLSSMAQHPVKETLPPSSAQPPTFSVSSTEASPGVPIRRNKSINVAGAVMNMESVLGGFGARHGASFE</sequence>
<dbReference type="STRING" id="112090.W4FVU9"/>
<keyword evidence="1 4" id="KW-0378">Hydrolase</keyword>
<evidence type="ECO:0000256" key="4">
    <source>
        <dbReference type="PROSITE-ProRule" id="PRU01161"/>
    </source>
</evidence>
<keyword evidence="3 4" id="KW-0443">Lipid metabolism</keyword>
<dbReference type="GO" id="GO:0016042">
    <property type="term" value="P:lipid catabolic process"/>
    <property type="evidence" value="ECO:0007669"/>
    <property type="project" value="UniProtKB-UniRule"/>
</dbReference>
<dbReference type="PANTHER" id="PTHR14226">
    <property type="entry name" value="NEUROPATHY TARGET ESTERASE/SWISS CHEESE D.MELANOGASTER"/>
    <property type="match status" value="1"/>
</dbReference>
<dbReference type="GO" id="GO:0004806">
    <property type="term" value="F:triacylglycerol lipase activity"/>
    <property type="evidence" value="ECO:0007669"/>
    <property type="project" value="InterPro"/>
</dbReference>
<reference evidence="7" key="1">
    <citation type="submission" date="2013-12" db="EMBL/GenBank/DDBJ databases">
        <title>The Genome Sequence of Aphanomyces astaci APO3.</title>
        <authorList>
            <consortium name="The Broad Institute Genomics Platform"/>
            <person name="Russ C."/>
            <person name="Tyler B."/>
            <person name="van West P."/>
            <person name="Dieguez-Uribeondo J."/>
            <person name="Young S.K."/>
            <person name="Zeng Q."/>
            <person name="Gargeya S."/>
            <person name="Fitzgerald M."/>
            <person name="Abouelleil A."/>
            <person name="Alvarado L."/>
            <person name="Chapman S.B."/>
            <person name="Gainer-Dewar J."/>
            <person name="Goldberg J."/>
            <person name="Griggs A."/>
            <person name="Gujja S."/>
            <person name="Hansen M."/>
            <person name="Howarth C."/>
            <person name="Imamovic A."/>
            <person name="Ireland A."/>
            <person name="Larimer J."/>
            <person name="McCowan C."/>
            <person name="Murphy C."/>
            <person name="Pearson M."/>
            <person name="Poon T.W."/>
            <person name="Priest M."/>
            <person name="Roberts A."/>
            <person name="Saif S."/>
            <person name="Shea T."/>
            <person name="Sykes S."/>
            <person name="Wortman J."/>
            <person name="Nusbaum C."/>
            <person name="Birren B."/>
        </authorList>
    </citation>
    <scope>NUCLEOTIDE SEQUENCE [LARGE SCALE GENOMIC DNA]</scope>
    <source>
        <strain evidence="7">APO3</strain>
    </source>
</reference>
<evidence type="ECO:0000256" key="1">
    <source>
        <dbReference type="ARBA" id="ARBA00022801"/>
    </source>
</evidence>
<evidence type="ECO:0000256" key="3">
    <source>
        <dbReference type="ARBA" id="ARBA00023098"/>
    </source>
</evidence>
<accession>W4FVU9</accession>
<dbReference type="InterPro" id="IPR016035">
    <property type="entry name" value="Acyl_Trfase/lysoPLipase"/>
</dbReference>
<feature type="short sequence motif" description="GXGXXG" evidence="4">
    <location>
        <begin position="269"/>
        <end position="274"/>
    </location>
</feature>
<evidence type="ECO:0000313" key="7">
    <source>
        <dbReference type="EMBL" id="ETV70949.1"/>
    </source>
</evidence>
<dbReference type="RefSeq" id="XP_009839612.1">
    <property type="nucleotide sequence ID" value="XM_009841310.1"/>
</dbReference>